<reference evidence="2 3" key="1">
    <citation type="submission" date="2019-03" db="EMBL/GenBank/DDBJ databases">
        <title>Single cell metagenomics reveals metabolic interactions within the superorganism composed of flagellate Streblomastix strix and complex community of Bacteroidetes bacteria on its surface.</title>
        <authorList>
            <person name="Treitli S.C."/>
            <person name="Kolisko M."/>
            <person name="Husnik F."/>
            <person name="Keeling P."/>
            <person name="Hampl V."/>
        </authorList>
    </citation>
    <scope>NUCLEOTIDE SEQUENCE [LARGE SCALE GENOMIC DNA]</scope>
    <source>
        <strain evidence="2">ST1C</strain>
    </source>
</reference>
<feature type="region of interest" description="Disordered" evidence="1">
    <location>
        <begin position="223"/>
        <end position="250"/>
    </location>
</feature>
<protein>
    <submittedName>
        <fullName evidence="2">Uncharacterized protein</fullName>
    </submittedName>
</protein>
<feature type="compositionally biased region" description="Acidic residues" evidence="1">
    <location>
        <begin position="223"/>
        <end position="234"/>
    </location>
</feature>
<feature type="region of interest" description="Disordered" evidence="1">
    <location>
        <begin position="48"/>
        <end position="156"/>
    </location>
</feature>
<organism evidence="2 3">
    <name type="scientific">Streblomastix strix</name>
    <dbReference type="NCBI Taxonomy" id="222440"/>
    <lineage>
        <taxon>Eukaryota</taxon>
        <taxon>Metamonada</taxon>
        <taxon>Preaxostyla</taxon>
        <taxon>Oxymonadida</taxon>
        <taxon>Streblomastigidae</taxon>
        <taxon>Streblomastix</taxon>
    </lineage>
</organism>
<gene>
    <name evidence="2" type="ORF">EZS28_002690</name>
</gene>
<accession>A0A5J4X4S0</accession>
<feature type="compositionally biased region" description="Basic and acidic residues" evidence="1">
    <location>
        <begin position="235"/>
        <end position="250"/>
    </location>
</feature>
<evidence type="ECO:0000313" key="2">
    <source>
        <dbReference type="EMBL" id="KAA6401782.1"/>
    </source>
</evidence>
<dbReference type="EMBL" id="SNRW01000335">
    <property type="protein sequence ID" value="KAA6401782.1"/>
    <property type="molecule type" value="Genomic_DNA"/>
</dbReference>
<sequence>MSDVSQPKFFTKVTQIPGLPDIQKIMEEQKQQSAQKIHQKQSVSKFQQFFGSVTEQKQPSSQQQSQKQLQKPQQSPITSSQPPDPEIQFDPSITHISDNDSKSDSSLSVPNSPRHSPEMSQSLPSLPPMSPTSESRSSLKPLSPSLNSLPPISPIYSAQSQISPNLMQNFSTSPVDDLHSPRYFAEDMPNIIKNSYSSLKDAKHEQHDQYTQQDKAYIEEQLNEQEQGQEEEEELQRRDDEQLMDSERDREIIDSDKDREILYTDNERPQLEITLVETTETTAFFRFRGITTSGLIATIPIYRI</sequence>
<dbReference type="Proteomes" id="UP000324800">
    <property type="component" value="Unassembled WGS sequence"/>
</dbReference>
<comment type="caution">
    <text evidence="2">The sequence shown here is derived from an EMBL/GenBank/DDBJ whole genome shotgun (WGS) entry which is preliminary data.</text>
</comment>
<proteinExistence type="predicted"/>
<feature type="compositionally biased region" description="Low complexity" evidence="1">
    <location>
        <begin position="131"/>
        <end position="150"/>
    </location>
</feature>
<name>A0A5J4X4S0_9EUKA</name>
<evidence type="ECO:0000256" key="1">
    <source>
        <dbReference type="SAM" id="MobiDB-lite"/>
    </source>
</evidence>
<feature type="compositionally biased region" description="Low complexity" evidence="1">
    <location>
        <begin position="48"/>
        <end position="81"/>
    </location>
</feature>
<dbReference type="AlphaFoldDB" id="A0A5J4X4S0"/>
<evidence type="ECO:0000313" key="3">
    <source>
        <dbReference type="Proteomes" id="UP000324800"/>
    </source>
</evidence>
<feature type="compositionally biased region" description="Low complexity" evidence="1">
    <location>
        <begin position="104"/>
        <end position="124"/>
    </location>
</feature>